<dbReference type="AlphaFoldDB" id="A0A834Z888"/>
<accession>A0A834Z888</accession>
<comment type="caution">
    <text evidence="8">The sequence shown here is derived from an EMBL/GenBank/DDBJ whole genome shotgun (WGS) entry which is preliminary data.</text>
</comment>
<dbReference type="PROSITE" id="PS50217">
    <property type="entry name" value="BZIP"/>
    <property type="match status" value="1"/>
</dbReference>
<dbReference type="Pfam" id="PF00170">
    <property type="entry name" value="bZIP_1"/>
    <property type="match status" value="1"/>
</dbReference>
<dbReference type="InterPro" id="IPR045314">
    <property type="entry name" value="bZIP_plant_GBF1"/>
</dbReference>
<comment type="subcellular location">
    <subcellularLocation>
        <location evidence="1">Nucleus</location>
    </subcellularLocation>
</comment>
<feature type="domain" description="BZIP" evidence="7">
    <location>
        <begin position="1"/>
        <end position="41"/>
    </location>
</feature>
<evidence type="ECO:0000259" key="7">
    <source>
        <dbReference type="PROSITE" id="PS50217"/>
    </source>
</evidence>
<dbReference type="GO" id="GO:0003700">
    <property type="term" value="F:DNA-binding transcription factor activity"/>
    <property type="evidence" value="ECO:0007669"/>
    <property type="project" value="InterPro"/>
</dbReference>
<dbReference type="InterPro" id="IPR004827">
    <property type="entry name" value="bZIP"/>
</dbReference>
<keyword evidence="2" id="KW-0805">Transcription regulation</keyword>
<dbReference type="PANTHER" id="PTHR45764">
    <property type="entry name" value="BZIP TRANSCRIPTION FACTOR 44"/>
    <property type="match status" value="1"/>
</dbReference>
<dbReference type="SMART" id="SM00338">
    <property type="entry name" value="BRLZ"/>
    <property type="match status" value="1"/>
</dbReference>
<proteinExistence type="predicted"/>
<evidence type="ECO:0000256" key="4">
    <source>
        <dbReference type="ARBA" id="ARBA00023163"/>
    </source>
</evidence>
<dbReference type="GO" id="GO:0005634">
    <property type="term" value="C:nucleus"/>
    <property type="evidence" value="ECO:0007669"/>
    <property type="project" value="UniProtKB-SubCell"/>
</dbReference>
<evidence type="ECO:0000313" key="8">
    <source>
        <dbReference type="EMBL" id="KAF8401337.1"/>
    </source>
</evidence>
<dbReference type="PANTHER" id="PTHR45764:SF34">
    <property type="entry name" value="BZIP TRANSCRIPTION FACTOR 53"/>
    <property type="match status" value="1"/>
</dbReference>
<dbReference type="OrthoDB" id="551672at2759"/>
<sequence>MISNRESAKRSRMRKQQHLDDLLNQVSHLQQENNEIVKRVDVTTQIYNGVAAENNILKAQVMELTDRLQSLNSVLFVMEEVSGFSMDIPELPDPLLKPWQLPCPSQPIMASANIFQWILRLNVERGLYPKWQVVLQYSMCLEYAYLRMVGDYKMYQEMILED</sequence>
<dbReference type="Proteomes" id="UP000655225">
    <property type="component" value="Unassembled WGS sequence"/>
</dbReference>
<dbReference type="GO" id="GO:0000976">
    <property type="term" value="F:transcription cis-regulatory region binding"/>
    <property type="evidence" value="ECO:0007669"/>
    <property type="project" value="TreeGrafter"/>
</dbReference>
<keyword evidence="6" id="KW-0175">Coiled coil</keyword>
<reference evidence="8 9" key="1">
    <citation type="submission" date="2020-04" db="EMBL/GenBank/DDBJ databases">
        <title>Plant Genome Project.</title>
        <authorList>
            <person name="Zhang R.-G."/>
        </authorList>
    </citation>
    <scope>NUCLEOTIDE SEQUENCE [LARGE SCALE GENOMIC DNA]</scope>
    <source>
        <strain evidence="8">YNK0</strain>
        <tissue evidence="8">Leaf</tissue>
    </source>
</reference>
<keyword evidence="3" id="KW-0238">DNA-binding</keyword>
<gene>
    <name evidence="8" type="ORF">HHK36_012271</name>
</gene>
<dbReference type="GO" id="GO:0046982">
    <property type="term" value="F:protein heterodimerization activity"/>
    <property type="evidence" value="ECO:0007669"/>
    <property type="project" value="UniProtKB-ARBA"/>
</dbReference>
<keyword evidence="5" id="KW-0539">Nucleus</keyword>
<dbReference type="EMBL" id="JABCRI010000008">
    <property type="protein sequence ID" value="KAF8401337.1"/>
    <property type="molecule type" value="Genomic_DNA"/>
</dbReference>
<evidence type="ECO:0000256" key="6">
    <source>
        <dbReference type="SAM" id="Coils"/>
    </source>
</evidence>
<dbReference type="SUPFAM" id="SSF57959">
    <property type="entry name" value="Leucine zipper domain"/>
    <property type="match status" value="1"/>
</dbReference>
<protein>
    <recommendedName>
        <fullName evidence="7">BZIP domain-containing protein</fullName>
    </recommendedName>
</protein>
<dbReference type="GO" id="GO:0045893">
    <property type="term" value="P:positive regulation of DNA-templated transcription"/>
    <property type="evidence" value="ECO:0007669"/>
    <property type="project" value="TreeGrafter"/>
</dbReference>
<dbReference type="CDD" id="cd14702">
    <property type="entry name" value="bZIP_plant_GBF1"/>
    <property type="match status" value="1"/>
</dbReference>
<dbReference type="Gene3D" id="1.20.5.170">
    <property type="match status" value="1"/>
</dbReference>
<keyword evidence="4" id="KW-0804">Transcription</keyword>
<evidence type="ECO:0000256" key="3">
    <source>
        <dbReference type="ARBA" id="ARBA00023125"/>
    </source>
</evidence>
<keyword evidence="9" id="KW-1185">Reference proteome</keyword>
<organism evidence="8 9">
    <name type="scientific">Tetracentron sinense</name>
    <name type="common">Spur-leaf</name>
    <dbReference type="NCBI Taxonomy" id="13715"/>
    <lineage>
        <taxon>Eukaryota</taxon>
        <taxon>Viridiplantae</taxon>
        <taxon>Streptophyta</taxon>
        <taxon>Embryophyta</taxon>
        <taxon>Tracheophyta</taxon>
        <taxon>Spermatophyta</taxon>
        <taxon>Magnoliopsida</taxon>
        <taxon>Trochodendrales</taxon>
        <taxon>Trochodendraceae</taxon>
        <taxon>Tetracentron</taxon>
    </lineage>
</organism>
<evidence type="ECO:0000256" key="5">
    <source>
        <dbReference type="ARBA" id="ARBA00023242"/>
    </source>
</evidence>
<dbReference type="OMA" id="ICAAQNN"/>
<dbReference type="InterPro" id="IPR046347">
    <property type="entry name" value="bZIP_sf"/>
</dbReference>
<name>A0A834Z888_TETSI</name>
<feature type="coiled-coil region" evidence="6">
    <location>
        <begin position="5"/>
        <end position="74"/>
    </location>
</feature>
<evidence type="ECO:0000256" key="1">
    <source>
        <dbReference type="ARBA" id="ARBA00004123"/>
    </source>
</evidence>
<dbReference type="FunFam" id="1.20.5.170:FF:000020">
    <property type="entry name" value="BZIP transcription factor"/>
    <property type="match status" value="1"/>
</dbReference>
<evidence type="ECO:0000313" key="9">
    <source>
        <dbReference type="Proteomes" id="UP000655225"/>
    </source>
</evidence>
<evidence type="ECO:0000256" key="2">
    <source>
        <dbReference type="ARBA" id="ARBA00023015"/>
    </source>
</evidence>